<reference evidence="1 2" key="1">
    <citation type="submission" date="2020-10" db="EMBL/GenBank/DDBJ databases">
        <authorList>
            <person name="Castelo-Branco R."/>
            <person name="Eusebio N."/>
            <person name="Adriana R."/>
            <person name="Vieira A."/>
            <person name="Brugerolle De Fraissinette N."/>
            <person name="Rezende De Castro R."/>
            <person name="Schneider M.P."/>
            <person name="Vasconcelos V."/>
            <person name="Leao P.N."/>
        </authorList>
    </citation>
    <scope>NUCLEOTIDE SEQUENCE [LARGE SCALE GENOMIC DNA]</scope>
    <source>
        <strain evidence="1 2">LEGE 06226</strain>
    </source>
</reference>
<dbReference type="RefSeq" id="WP_193868364.1">
    <property type="nucleotide sequence ID" value="NZ_JADEWU010000008.1"/>
</dbReference>
<sequence>MSVNVKILYCEGNSQSPDLRVISQIVPRECRIIGIGGKTFNFALKVISDRITNPRLAGLADRDFHDINFIPDQTPLEWSEQGTFVGWVWERKEIENYLLDSVVVQKALGHKAPPIKEYEIALQKAAEILANYTAARATLSYFYLQNSWGEQISKTYRFPGLSSLGKDKCRENIKQIFDKKVGDRILDRDQILNKFDEFRKQLRPGGEKFQYYLTFFAGKDLLYLMKEPLEKFGFCSKDPRAEFIERVLKGLENSPENVWTWLPEWKELRKLIENTQFDHNGSISE</sequence>
<accession>A0ABR9U8E1</accession>
<organism evidence="1 2">
    <name type="scientific">Planktothrix mougeotii LEGE 06226</name>
    <dbReference type="NCBI Taxonomy" id="1828728"/>
    <lineage>
        <taxon>Bacteria</taxon>
        <taxon>Bacillati</taxon>
        <taxon>Cyanobacteriota</taxon>
        <taxon>Cyanophyceae</taxon>
        <taxon>Oscillatoriophycideae</taxon>
        <taxon>Oscillatoriales</taxon>
        <taxon>Microcoleaceae</taxon>
        <taxon>Planktothrix</taxon>
    </lineage>
</organism>
<comment type="caution">
    <text evidence="1">The sequence shown here is derived from an EMBL/GenBank/DDBJ whole genome shotgun (WGS) entry which is preliminary data.</text>
</comment>
<evidence type="ECO:0008006" key="3">
    <source>
        <dbReference type="Google" id="ProtNLM"/>
    </source>
</evidence>
<dbReference type="EMBL" id="JADEWU010000008">
    <property type="protein sequence ID" value="MBE9142715.1"/>
    <property type="molecule type" value="Genomic_DNA"/>
</dbReference>
<evidence type="ECO:0000313" key="1">
    <source>
        <dbReference type="EMBL" id="MBE9142715.1"/>
    </source>
</evidence>
<gene>
    <name evidence="1" type="ORF">IQ236_05690</name>
</gene>
<proteinExistence type="predicted"/>
<name>A0ABR9U8E1_9CYAN</name>
<protein>
    <recommendedName>
        <fullName evidence="3">DUF4435 domain-containing protein</fullName>
    </recommendedName>
</protein>
<dbReference type="Proteomes" id="UP000640725">
    <property type="component" value="Unassembled WGS sequence"/>
</dbReference>
<evidence type="ECO:0000313" key="2">
    <source>
        <dbReference type="Proteomes" id="UP000640725"/>
    </source>
</evidence>
<keyword evidence="2" id="KW-1185">Reference proteome</keyword>